<evidence type="ECO:0000313" key="2">
    <source>
        <dbReference type="Proteomes" id="UP000789920"/>
    </source>
</evidence>
<dbReference type="Proteomes" id="UP000789920">
    <property type="component" value="Unassembled WGS sequence"/>
</dbReference>
<comment type="caution">
    <text evidence="1">The sequence shown here is derived from an EMBL/GenBank/DDBJ whole genome shotgun (WGS) entry which is preliminary data.</text>
</comment>
<protein>
    <submittedName>
        <fullName evidence="1">11715_t:CDS:1</fullName>
    </submittedName>
</protein>
<feature type="non-terminal residue" evidence="1">
    <location>
        <position position="1"/>
    </location>
</feature>
<reference evidence="1" key="1">
    <citation type="submission" date="2021-06" db="EMBL/GenBank/DDBJ databases">
        <authorList>
            <person name="Kallberg Y."/>
            <person name="Tangrot J."/>
            <person name="Rosling A."/>
        </authorList>
    </citation>
    <scope>NUCLEOTIDE SEQUENCE</scope>
    <source>
        <strain evidence="1">MA461A</strain>
    </source>
</reference>
<dbReference type="EMBL" id="CAJVQC010031601">
    <property type="protein sequence ID" value="CAG8748891.1"/>
    <property type="molecule type" value="Genomic_DNA"/>
</dbReference>
<evidence type="ECO:0000313" key="1">
    <source>
        <dbReference type="EMBL" id="CAG8748891.1"/>
    </source>
</evidence>
<keyword evidence="2" id="KW-1185">Reference proteome</keyword>
<organism evidence="1 2">
    <name type="scientific">Racocetra persica</name>
    <dbReference type="NCBI Taxonomy" id="160502"/>
    <lineage>
        <taxon>Eukaryota</taxon>
        <taxon>Fungi</taxon>
        <taxon>Fungi incertae sedis</taxon>
        <taxon>Mucoromycota</taxon>
        <taxon>Glomeromycotina</taxon>
        <taxon>Glomeromycetes</taxon>
        <taxon>Diversisporales</taxon>
        <taxon>Gigasporaceae</taxon>
        <taxon>Racocetra</taxon>
    </lineage>
</organism>
<proteinExistence type="predicted"/>
<accession>A0ACA9QF68</accession>
<name>A0ACA9QF68_9GLOM</name>
<sequence length="88" mass="10297">RPSAKDISSKLLKWRMIVMNPSLAREESNILRSFISADDEIKTKEITLQNYQSSKYTSKLINTKEIKLAYESTKYESIKFRVYEICAI</sequence>
<gene>
    <name evidence="1" type="ORF">RPERSI_LOCUS13964</name>
</gene>